<accession>A0ABT8EFE0</accession>
<comment type="function">
    <text evidence="7">Serine hydrolase involved in the detoxification of formaldehyde.</text>
</comment>
<dbReference type="Pfam" id="PF00756">
    <property type="entry name" value="Esterase"/>
    <property type="match status" value="1"/>
</dbReference>
<dbReference type="InterPro" id="IPR029058">
    <property type="entry name" value="AB_hydrolase_fold"/>
</dbReference>
<protein>
    <recommendedName>
        <fullName evidence="2 6">S-formylglutathione hydrolase</fullName>
        <ecNumber evidence="2 6">3.1.2.12</ecNumber>
    </recommendedName>
</protein>
<dbReference type="Proteomes" id="UP001168613">
    <property type="component" value="Unassembled WGS sequence"/>
</dbReference>
<keyword evidence="9" id="KW-1185">Reference proteome</keyword>
<evidence type="ECO:0000256" key="5">
    <source>
        <dbReference type="ARBA" id="ARBA00047590"/>
    </source>
</evidence>
<evidence type="ECO:0000313" key="8">
    <source>
        <dbReference type="EMBL" id="MDN4119998.1"/>
    </source>
</evidence>
<proteinExistence type="inferred from homology"/>
<name>A0ABT8EFE0_9BURK</name>
<gene>
    <name evidence="8" type="primary">fghA</name>
    <name evidence="8" type="ORF">LMS43_01720</name>
</gene>
<comment type="caution">
    <text evidence="8">The sequence shown here is derived from an EMBL/GenBank/DDBJ whole genome shotgun (WGS) entry which is preliminary data.</text>
</comment>
<evidence type="ECO:0000256" key="3">
    <source>
        <dbReference type="ARBA" id="ARBA00022487"/>
    </source>
</evidence>
<dbReference type="PANTHER" id="PTHR10061:SF0">
    <property type="entry name" value="S-FORMYLGLUTATHIONE HYDROLASE"/>
    <property type="match status" value="1"/>
</dbReference>
<keyword evidence="3 7" id="KW-0719">Serine esterase</keyword>
<reference evidence="8" key="1">
    <citation type="submission" date="2021-11" db="EMBL/GenBank/DDBJ databases">
        <title>Draft genome sequence of Alcaligenes endophyticus type strain CCUG 75668T.</title>
        <authorList>
            <person name="Salva-Serra F."/>
            <person name="Duran R.E."/>
            <person name="Seeger M."/>
            <person name="Moore E.R.B."/>
            <person name="Jaen-Luchoro D."/>
        </authorList>
    </citation>
    <scope>NUCLEOTIDE SEQUENCE</scope>
    <source>
        <strain evidence="8">CCUG 75668</strain>
    </source>
</reference>
<dbReference type="RefSeq" id="WP_266122665.1">
    <property type="nucleotide sequence ID" value="NZ_JAJHNU010000001.1"/>
</dbReference>
<dbReference type="EMBL" id="JAJHNU010000001">
    <property type="protein sequence ID" value="MDN4119998.1"/>
    <property type="molecule type" value="Genomic_DNA"/>
</dbReference>
<dbReference type="InterPro" id="IPR014186">
    <property type="entry name" value="S-formylglutathione_hydrol"/>
</dbReference>
<evidence type="ECO:0000313" key="9">
    <source>
        <dbReference type="Proteomes" id="UP001168613"/>
    </source>
</evidence>
<keyword evidence="4 7" id="KW-0378">Hydrolase</keyword>
<organism evidence="8 9">
    <name type="scientific">Alcaligenes endophyticus</name>
    <dbReference type="NCBI Taxonomy" id="1929088"/>
    <lineage>
        <taxon>Bacteria</taxon>
        <taxon>Pseudomonadati</taxon>
        <taxon>Pseudomonadota</taxon>
        <taxon>Betaproteobacteria</taxon>
        <taxon>Burkholderiales</taxon>
        <taxon>Alcaligenaceae</taxon>
        <taxon>Alcaligenes</taxon>
    </lineage>
</organism>
<evidence type="ECO:0000256" key="4">
    <source>
        <dbReference type="ARBA" id="ARBA00022801"/>
    </source>
</evidence>
<comment type="similarity">
    <text evidence="1 7">Belongs to the esterase D family.</text>
</comment>
<sequence length="298" mass="33060">MSHSLELLSEHRCFDGWQRFYKHESQAIGLPMRFSVYLPPQLQAQAEKDATSGAALMGQGKVPVLFFLAGLTCTEETFMIKAGAQRYAAEHGLMLITPDTSPRGAGVEGETDHWDLGVGAGFYLDATQPGWNQNYRMESYVTQELFEIATQVLPGDSQRMGIFGHSMGGHGALTLALRHPGKYQSVSAFAPICAPLQCPWGEKAFSTYLGADKAVWAEHDASVLMSKVRNPYPAGILVDQGLADNFLPTQLYPEAFEQACQQAGQPLTLRRHEGYDHGYYFIATFIQDHMEFHARHLK</sequence>
<comment type="catalytic activity">
    <reaction evidence="5 7">
        <text>S-formylglutathione + H2O = formate + glutathione + H(+)</text>
        <dbReference type="Rhea" id="RHEA:14961"/>
        <dbReference type="ChEBI" id="CHEBI:15377"/>
        <dbReference type="ChEBI" id="CHEBI:15378"/>
        <dbReference type="ChEBI" id="CHEBI:15740"/>
        <dbReference type="ChEBI" id="CHEBI:57688"/>
        <dbReference type="ChEBI" id="CHEBI:57925"/>
        <dbReference type="EC" id="3.1.2.12"/>
    </reaction>
</comment>
<evidence type="ECO:0000256" key="2">
    <source>
        <dbReference type="ARBA" id="ARBA00012479"/>
    </source>
</evidence>
<evidence type="ECO:0000256" key="7">
    <source>
        <dbReference type="RuleBase" id="RU363068"/>
    </source>
</evidence>
<dbReference type="Gene3D" id="3.40.50.1820">
    <property type="entry name" value="alpha/beta hydrolase"/>
    <property type="match status" value="1"/>
</dbReference>
<dbReference type="NCBIfam" id="TIGR02821">
    <property type="entry name" value="fghA_ester_D"/>
    <property type="match status" value="1"/>
</dbReference>
<evidence type="ECO:0000256" key="6">
    <source>
        <dbReference type="NCBIfam" id="TIGR02821"/>
    </source>
</evidence>
<dbReference type="SUPFAM" id="SSF53474">
    <property type="entry name" value="alpha/beta-Hydrolases"/>
    <property type="match status" value="1"/>
</dbReference>
<dbReference type="GO" id="GO:0018738">
    <property type="term" value="F:S-formylglutathione hydrolase activity"/>
    <property type="evidence" value="ECO:0007669"/>
    <property type="project" value="UniProtKB-EC"/>
</dbReference>
<dbReference type="EC" id="3.1.2.12" evidence="2 6"/>
<dbReference type="PANTHER" id="PTHR10061">
    <property type="entry name" value="S-FORMYLGLUTATHIONE HYDROLASE"/>
    <property type="match status" value="1"/>
</dbReference>
<evidence type="ECO:0000256" key="1">
    <source>
        <dbReference type="ARBA" id="ARBA00005622"/>
    </source>
</evidence>
<dbReference type="InterPro" id="IPR000801">
    <property type="entry name" value="Esterase-like"/>
</dbReference>